<dbReference type="OrthoDB" id="3939413at2759"/>
<dbReference type="Proteomes" id="UP000225277">
    <property type="component" value="Unassembled WGS sequence"/>
</dbReference>
<feature type="compositionally biased region" description="Polar residues" evidence="1">
    <location>
        <begin position="8"/>
        <end position="40"/>
    </location>
</feature>
<dbReference type="AlphaFoldDB" id="A0A2D3V844"/>
<keyword evidence="3" id="KW-1185">Reference proteome</keyword>
<evidence type="ECO:0000313" key="3">
    <source>
        <dbReference type="Proteomes" id="UP000225277"/>
    </source>
</evidence>
<sequence>MSGKFKQSKSTVTATLNRSHSYSTQQDGSRSLSGNASSTLADVVSRSASPGWKSPQVSPLPSPSEHSHPGRRTSWEDCMLKRAGYTSFPDFDQLRAQLESKKT</sequence>
<gene>
    <name evidence="2" type="ORF">RCC_07474</name>
</gene>
<dbReference type="EMBL" id="FJUY01000011">
    <property type="protein sequence ID" value="CZT21610.1"/>
    <property type="molecule type" value="Genomic_DNA"/>
</dbReference>
<reference evidence="2 3" key="1">
    <citation type="submission" date="2016-03" db="EMBL/GenBank/DDBJ databases">
        <authorList>
            <person name="Ploux O."/>
        </authorList>
    </citation>
    <scope>NUCLEOTIDE SEQUENCE [LARGE SCALE GENOMIC DNA]</scope>
    <source>
        <strain evidence="2 3">URUG2</strain>
    </source>
</reference>
<evidence type="ECO:0000313" key="2">
    <source>
        <dbReference type="EMBL" id="CZT21610.1"/>
    </source>
</evidence>
<accession>A0A2D3V844</accession>
<dbReference type="GeneID" id="35602590"/>
<protein>
    <submittedName>
        <fullName evidence="2">Uncharacterized protein</fullName>
    </submittedName>
</protein>
<proteinExistence type="predicted"/>
<name>A0A2D3V844_9PEZI</name>
<feature type="compositionally biased region" description="Basic and acidic residues" evidence="1">
    <location>
        <begin position="65"/>
        <end position="75"/>
    </location>
</feature>
<feature type="region of interest" description="Disordered" evidence="1">
    <location>
        <begin position="1"/>
        <end position="75"/>
    </location>
</feature>
<organism evidence="2 3">
    <name type="scientific">Ramularia collo-cygni</name>
    <dbReference type="NCBI Taxonomy" id="112498"/>
    <lineage>
        <taxon>Eukaryota</taxon>
        <taxon>Fungi</taxon>
        <taxon>Dikarya</taxon>
        <taxon>Ascomycota</taxon>
        <taxon>Pezizomycotina</taxon>
        <taxon>Dothideomycetes</taxon>
        <taxon>Dothideomycetidae</taxon>
        <taxon>Mycosphaerellales</taxon>
        <taxon>Mycosphaerellaceae</taxon>
        <taxon>Ramularia</taxon>
    </lineage>
</organism>
<evidence type="ECO:0000256" key="1">
    <source>
        <dbReference type="SAM" id="MobiDB-lite"/>
    </source>
</evidence>
<dbReference type="RefSeq" id="XP_023628499.1">
    <property type="nucleotide sequence ID" value="XM_023772731.1"/>
</dbReference>